<dbReference type="AlphaFoldDB" id="A0A9P8CS26"/>
<keyword evidence="3" id="KW-1185">Reference proteome</keyword>
<feature type="region of interest" description="Disordered" evidence="1">
    <location>
        <begin position="28"/>
        <end position="66"/>
    </location>
</feature>
<feature type="compositionally biased region" description="Polar residues" evidence="1">
    <location>
        <begin position="37"/>
        <end position="53"/>
    </location>
</feature>
<evidence type="ECO:0000313" key="3">
    <source>
        <dbReference type="Proteomes" id="UP000887229"/>
    </source>
</evidence>
<comment type="caution">
    <text evidence="2">The sequence shown here is derived from an EMBL/GenBank/DDBJ whole genome shotgun (WGS) entry which is preliminary data.</text>
</comment>
<dbReference type="EMBL" id="MU251247">
    <property type="protein sequence ID" value="KAG9256755.1"/>
    <property type="molecule type" value="Genomic_DNA"/>
</dbReference>
<sequence>MATQTATATVTIPERTINTILSDYELHHSQTQDAPHEALNNNRSPGSQSTRAWDTTHRNVPAYRPVNSDRDLSDVRVYLNNGERAFVTIMFTGLFINASAAKLWRGTFGKLNGNIFRYAVGGEY</sequence>
<organism evidence="2 3">
    <name type="scientific">Emericellopsis atlantica</name>
    <dbReference type="NCBI Taxonomy" id="2614577"/>
    <lineage>
        <taxon>Eukaryota</taxon>
        <taxon>Fungi</taxon>
        <taxon>Dikarya</taxon>
        <taxon>Ascomycota</taxon>
        <taxon>Pezizomycotina</taxon>
        <taxon>Sordariomycetes</taxon>
        <taxon>Hypocreomycetidae</taxon>
        <taxon>Hypocreales</taxon>
        <taxon>Bionectriaceae</taxon>
        <taxon>Emericellopsis</taxon>
    </lineage>
</organism>
<evidence type="ECO:0000256" key="1">
    <source>
        <dbReference type="SAM" id="MobiDB-lite"/>
    </source>
</evidence>
<dbReference type="OrthoDB" id="5201563at2759"/>
<protein>
    <submittedName>
        <fullName evidence="2">Uncharacterized protein</fullName>
    </submittedName>
</protein>
<proteinExistence type="predicted"/>
<gene>
    <name evidence="2" type="ORF">F5Z01DRAFT_748359</name>
</gene>
<dbReference type="Proteomes" id="UP000887229">
    <property type="component" value="Unassembled WGS sequence"/>
</dbReference>
<accession>A0A9P8CS26</accession>
<reference evidence="2" key="1">
    <citation type="journal article" date="2021" name="IMA Fungus">
        <title>Genomic characterization of three marine fungi, including Emericellopsis atlantica sp. nov. with signatures of a generalist lifestyle and marine biomass degradation.</title>
        <authorList>
            <person name="Hagestad O.C."/>
            <person name="Hou L."/>
            <person name="Andersen J.H."/>
            <person name="Hansen E.H."/>
            <person name="Altermark B."/>
            <person name="Li C."/>
            <person name="Kuhnert E."/>
            <person name="Cox R.J."/>
            <person name="Crous P.W."/>
            <person name="Spatafora J.W."/>
            <person name="Lail K."/>
            <person name="Amirebrahimi M."/>
            <person name="Lipzen A."/>
            <person name="Pangilinan J."/>
            <person name="Andreopoulos W."/>
            <person name="Hayes R.D."/>
            <person name="Ng V."/>
            <person name="Grigoriev I.V."/>
            <person name="Jackson S.A."/>
            <person name="Sutton T.D.S."/>
            <person name="Dobson A.D.W."/>
            <person name="Rama T."/>
        </authorList>
    </citation>
    <scope>NUCLEOTIDE SEQUENCE</scope>
    <source>
        <strain evidence="2">TS7</strain>
    </source>
</reference>
<dbReference type="GeneID" id="70297889"/>
<name>A0A9P8CS26_9HYPO</name>
<dbReference type="RefSeq" id="XP_046120679.1">
    <property type="nucleotide sequence ID" value="XM_046266986.1"/>
</dbReference>
<evidence type="ECO:0000313" key="2">
    <source>
        <dbReference type="EMBL" id="KAG9256755.1"/>
    </source>
</evidence>